<dbReference type="PATRIC" id="fig|1286171.3.peg.2067"/>
<dbReference type="AlphaFoldDB" id="W8T915"/>
<dbReference type="InterPro" id="IPR013022">
    <property type="entry name" value="Xyl_isomerase-like_TIM-brl"/>
</dbReference>
<dbReference type="OrthoDB" id="1705770at2"/>
<organism evidence="2 3">
    <name type="scientific">Peptoclostridium acidaminophilum DSM 3953</name>
    <dbReference type="NCBI Taxonomy" id="1286171"/>
    <lineage>
        <taxon>Bacteria</taxon>
        <taxon>Bacillati</taxon>
        <taxon>Bacillota</taxon>
        <taxon>Clostridia</taxon>
        <taxon>Peptostreptococcales</taxon>
        <taxon>Peptoclostridiaceae</taxon>
        <taxon>Peptoclostridium</taxon>
    </lineage>
</organism>
<feature type="domain" description="Xylose isomerase-like TIM barrel" evidence="1">
    <location>
        <begin position="41"/>
        <end position="237"/>
    </location>
</feature>
<dbReference type="HOGENOM" id="CLU_979151_0_0_9"/>
<dbReference type="Pfam" id="PF01261">
    <property type="entry name" value="AP_endonuc_2"/>
    <property type="match status" value="1"/>
</dbReference>
<name>W8T915_PEPAC</name>
<dbReference type="InterPro" id="IPR036237">
    <property type="entry name" value="Xyl_isomerase-like_sf"/>
</dbReference>
<dbReference type="Gene3D" id="3.20.20.150">
    <property type="entry name" value="Divalent-metal-dependent TIM barrel enzymes"/>
    <property type="match status" value="1"/>
</dbReference>
<accession>W8T915</accession>
<dbReference type="Proteomes" id="UP000019591">
    <property type="component" value="Chromosome"/>
</dbReference>
<proteinExistence type="predicted"/>
<dbReference type="RefSeq" id="WP_025436324.1">
    <property type="nucleotide sequence ID" value="NZ_CP007452.1"/>
</dbReference>
<dbReference type="KEGG" id="eac:EAL2_c21190"/>
<protein>
    <recommendedName>
        <fullName evidence="1">Xylose isomerase-like TIM barrel domain-containing protein</fullName>
    </recommendedName>
</protein>
<dbReference type="SUPFAM" id="SSF51658">
    <property type="entry name" value="Xylose isomerase-like"/>
    <property type="match status" value="1"/>
</dbReference>
<evidence type="ECO:0000313" key="3">
    <source>
        <dbReference type="Proteomes" id="UP000019591"/>
    </source>
</evidence>
<reference evidence="2 3" key="1">
    <citation type="journal article" date="2014" name="Genome Announc.">
        <title>Complete Genome Sequence of Amino Acid-Utilizing Eubacterium acidaminophilum al-2 (DSM 3953).</title>
        <authorList>
            <person name="Poehlein A."/>
            <person name="Andreesen J.R."/>
            <person name="Daniel R."/>
        </authorList>
    </citation>
    <scope>NUCLEOTIDE SEQUENCE [LARGE SCALE GENOMIC DNA]</scope>
    <source>
        <strain evidence="2 3">DSM 3953</strain>
    </source>
</reference>
<gene>
    <name evidence="2" type="ORF">EAL2_c21190</name>
</gene>
<keyword evidence="3" id="KW-1185">Reference proteome</keyword>
<dbReference type="STRING" id="1286171.EAL2_c21190"/>
<evidence type="ECO:0000259" key="1">
    <source>
        <dbReference type="Pfam" id="PF01261"/>
    </source>
</evidence>
<sequence length="284" mass="32070">MKFLISINSIGFNVPPELLVQVIKHIDTGNAVEGIELNANVFDGVEREYLMRMAHATTANGLLLQIHAPGPETHCASDEKIDRLLETYDKVARITGQPARVVFHPVSSANCELAMELTQNYIETILLKIDNKGLLIVPSLENLNDTSHLARLGTKQIDSLLANTGMGFCWDVGHDVISGNDSYRLPKGLEKSLENVHIHDVSDTDHCPFYHFNTDFVKTLRYLEHIGYKESVVLEININKLNASSTFQRYHEYIGNLMMIRSYRQQWLVEDISSTRGYKGQEVV</sequence>
<dbReference type="EMBL" id="CP007452">
    <property type="protein sequence ID" value="AHM57400.1"/>
    <property type="molecule type" value="Genomic_DNA"/>
</dbReference>
<dbReference type="eggNOG" id="COG1082">
    <property type="taxonomic scope" value="Bacteria"/>
</dbReference>
<evidence type="ECO:0000313" key="2">
    <source>
        <dbReference type="EMBL" id="AHM57400.1"/>
    </source>
</evidence>